<keyword evidence="7 8" id="KW-0472">Membrane</keyword>
<evidence type="ECO:0000313" key="11">
    <source>
        <dbReference type="Proteomes" id="UP001299970"/>
    </source>
</evidence>
<keyword evidence="3" id="KW-0813">Transport</keyword>
<evidence type="ECO:0000256" key="2">
    <source>
        <dbReference type="ARBA" id="ARBA00007362"/>
    </source>
</evidence>
<feature type="transmembrane region" description="Helical" evidence="8">
    <location>
        <begin position="152"/>
        <end position="168"/>
    </location>
</feature>
<proteinExistence type="inferred from homology"/>
<feature type="transmembrane region" description="Helical" evidence="8">
    <location>
        <begin position="73"/>
        <end position="97"/>
    </location>
</feature>
<keyword evidence="4" id="KW-1003">Cell membrane</keyword>
<dbReference type="Pfam" id="PF00892">
    <property type="entry name" value="EamA"/>
    <property type="match status" value="1"/>
</dbReference>
<organism evidence="10 11">
    <name type="scientific">Pseudonocardia alaniniphila</name>
    <dbReference type="NCBI Taxonomy" id="75291"/>
    <lineage>
        <taxon>Bacteria</taxon>
        <taxon>Bacillati</taxon>
        <taxon>Actinomycetota</taxon>
        <taxon>Actinomycetes</taxon>
        <taxon>Pseudonocardiales</taxon>
        <taxon>Pseudonocardiaceae</taxon>
        <taxon>Pseudonocardia</taxon>
    </lineage>
</organism>
<dbReference type="PANTHER" id="PTHR22911">
    <property type="entry name" value="ACYL-MALONYL CONDENSING ENZYME-RELATED"/>
    <property type="match status" value="1"/>
</dbReference>
<feature type="transmembrane region" description="Helical" evidence="8">
    <location>
        <begin position="246"/>
        <end position="263"/>
    </location>
</feature>
<comment type="similarity">
    <text evidence="2">Belongs to the EamA transporter family.</text>
</comment>
<protein>
    <submittedName>
        <fullName evidence="10">EamA family transporter RarD</fullName>
    </submittedName>
</protein>
<feature type="transmembrane region" description="Helical" evidence="8">
    <location>
        <begin position="103"/>
        <end position="121"/>
    </location>
</feature>
<feature type="transmembrane region" description="Helical" evidence="8">
    <location>
        <begin position="128"/>
        <end position="146"/>
    </location>
</feature>
<evidence type="ECO:0000256" key="6">
    <source>
        <dbReference type="ARBA" id="ARBA00022989"/>
    </source>
</evidence>
<evidence type="ECO:0000256" key="7">
    <source>
        <dbReference type="ARBA" id="ARBA00023136"/>
    </source>
</evidence>
<dbReference type="SUPFAM" id="SSF103481">
    <property type="entry name" value="Multidrug resistance efflux transporter EmrE"/>
    <property type="match status" value="2"/>
</dbReference>
<accession>A0ABS9TEP6</accession>
<evidence type="ECO:0000256" key="5">
    <source>
        <dbReference type="ARBA" id="ARBA00022692"/>
    </source>
</evidence>
<dbReference type="PANTHER" id="PTHR22911:SF137">
    <property type="entry name" value="SOLUTE CARRIER FAMILY 35 MEMBER G2-RELATED"/>
    <property type="match status" value="1"/>
</dbReference>
<sequence>MTAPFTHLDRRGVLLGVGAYVTWGLFPAFWPLLDPAAPIEVLAHRILWTLVLMAVVLSLLHRWSDLRGLALRHWLTVTAAAVCIAVNWGVFIYGVAIGHVVEIALGYYMSPLVSVLLGVVVLRERPRVLEWVALAVATSAVLIISVSNGSPPWLGLALAVSFGVYGLLKKAVPLSSAAGLTAEGVVLGPLAAVLIVVLQIGGTGTLLNHGAWHIVLLIAAGPVTALPLVLYGAAARRIPLTTLGTLMYLTPTLQFLWGVLVVGEAMPAVRWAGFALVWLALAILTVDLVRAARAGRDRLTERQPVRSTT</sequence>
<dbReference type="InterPro" id="IPR000620">
    <property type="entry name" value="EamA_dom"/>
</dbReference>
<evidence type="ECO:0000313" key="10">
    <source>
        <dbReference type="EMBL" id="MCH6167019.1"/>
    </source>
</evidence>
<feature type="transmembrane region" description="Helical" evidence="8">
    <location>
        <begin position="269"/>
        <end position="289"/>
    </location>
</feature>
<feature type="transmembrane region" description="Helical" evidence="8">
    <location>
        <begin position="212"/>
        <end position="234"/>
    </location>
</feature>
<evidence type="ECO:0000259" key="9">
    <source>
        <dbReference type="Pfam" id="PF00892"/>
    </source>
</evidence>
<keyword evidence="6 8" id="KW-1133">Transmembrane helix</keyword>
<evidence type="ECO:0000256" key="4">
    <source>
        <dbReference type="ARBA" id="ARBA00022475"/>
    </source>
</evidence>
<comment type="caution">
    <text evidence="10">The sequence shown here is derived from an EMBL/GenBank/DDBJ whole genome shotgun (WGS) entry which is preliminary data.</text>
</comment>
<evidence type="ECO:0000256" key="3">
    <source>
        <dbReference type="ARBA" id="ARBA00022448"/>
    </source>
</evidence>
<dbReference type="InterPro" id="IPR037185">
    <property type="entry name" value="EmrE-like"/>
</dbReference>
<dbReference type="InterPro" id="IPR004626">
    <property type="entry name" value="RarD"/>
</dbReference>
<dbReference type="EMBL" id="JAKXMK010000012">
    <property type="protein sequence ID" value="MCH6167019.1"/>
    <property type="molecule type" value="Genomic_DNA"/>
</dbReference>
<comment type="subcellular location">
    <subcellularLocation>
        <location evidence="1">Cell membrane</location>
        <topology evidence="1">Multi-pass membrane protein</topology>
    </subcellularLocation>
</comment>
<evidence type="ECO:0000256" key="1">
    <source>
        <dbReference type="ARBA" id="ARBA00004651"/>
    </source>
</evidence>
<feature type="transmembrane region" description="Helical" evidence="8">
    <location>
        <begin position="180"/>
        <end position="200"/>
    </location>
</feature>
<dbReference type="RefSeq" id="WP_241037141.1">
    <property type="nucleotide sequence ID" value="NZ_BAAAJF010000015.1"/>
</dbReference>
<gene>
    <name evidence="10" type="primary">rarD</name>
    <name evidence="10" type="ORF">MMF94_15125</name>
</gene>
<feature type="transmembrane region" description="Helical" evidence="8">
    <location>
        <begin position="42"/>
        <end position="61"/>
    </location>
</feature>
<reference evidence="10 11" key="1">
    <citation type="submission" date="2022-03" db="EMBL/GenBank/DDBJ databases">
        <title>Pseudonocardia alaer sp. nov., a novel actinomycete isolated from reed forest soil.</title>
        <authorList>
            <person name="Wang L."/>
        </authorList>
    </citation>
    <scope>NUCLEOTIDE SEQUENCE [LARGE SCALE GENOMIC DNA]</scope>
    <source>
        <strain evidence="10 11">Y-16303</strain>
    </source>
</reference>
<name>A0ABS9TEP6_9PSEU</name>
<feature type="transmembrane region" description="Helical" evidence="8">
    <location>
        <begin position="12"/>
        <end position="30"/>
    </location>
</feature>
<keyword evidence="5 8" id="KW-0812">Transmembrane</keyword>
<dbReference type="Proteomes" id="UP001299970">
    <property type="component" value="Unassembled WGS sequence"/>
</dbReference>
<evidence type="ECO:0000256" key="8">
    <source>
        <dbReference type="SAM" id="Phobius"/>
    </source>
</evidence>
<dbReference type="NCBIfam" id="TIGR00688">
    <property type="entry name" value="rarD"/>
    <property type="match status" value="1"/>
</dbReference>
<keyword evidence="11" id="KW-1185">Reference proteome</keyword>
<feature type="domain" description="EamA" evidence="9">
    <location>
        <begin position="11"/>
        <end position="145"/>
    </location>
</feature>